<dbReference type="InterPro" id="IPR011009">
    <property type="entry name" value="Kinase-like_dom_sf"/>
</dbReference>
<reference evidence="1 2" key="1">
    <citation type="journal article" date="2020" name="ISME J.">
        <title>Uncovering the hidden diversity of litter-decomposition mechanisms in mushroom-forming fungi.</title>
        <authorList>
            <person name="Floudas D."/>
            <person name="Bentzer J."/>
            <person name="Ahren D."/>
            <person name="Johansson T."/>
            <person name="Persson P."/>
            <person name="Tunlid A."/>
        </authorList>
    </citation>
    <scope>NUCLEOTIDE SEQUENCE [LARGE SCALE GENOMIC DNA]</scope>
    <source>
        <strain evidence="1 2">CBS 406.79</strain>
    </source>
</reference>
<comment type="caution">
    <text evidence="1">The sequence shown here is derived from an EMBL/GenBank/DDBJ whole genome shotgun (WGS) entry which is preliminary data.</text>
</comment>
<gene>
    <name evidence="1" type="ORF">D9757_006635</name>
</gene>
<dbReference type="EMBL" id="JAACJN010000036">
    <property type="protein sequence ID" value="KAF5386420.1"/>
    <property type="molecule type" value="Genomic_DNA"/>
</dbReference>
<evidence type="ECO:0000313" key="2">
    <source>
        <dbReference type="Proteomes" id="UP000518752"/>
    </source>
</evidence>
<accession>A0A8H5M9N2</accession>
<proteinExistence type="predicted"/>
<sequence>MTRHYIVIFKADAAIGVMSPAYEYLGPYQVHSSSKEPLDEAVRRSARLVEGDLNFFKLLEPIELSSTYDIRAKCEPLLAYLALGEVSDQYASLQEFDLEFDLGQKNAAQKVLIPLIIVWTPPWEYPPTRSLPAIAEDPNAREAIARMAQGRPPPPTGARSTELLSTQDTQNLDAAYNHRPPELGPPSLVIYDPVFAKFRREMVTPTDTLDLTEDQLDRASRFIDASLRHYPNENARQQALQKVPILDGEFWQTKKIPINASAIEPDGGMGIRSEIGTDFGPFAQFIVAELKNGGGDGGCDPVDQACCGYIKIVSSQQYRPIRLVSCCPAFLVGLSGHTLAIWGAVFADRFFFERLALVYVGPQAPTTLTSPIGGRSDMEVGIREVAKLLRALSICIEDLKAHYTSLSPLPTPTTPTSNRSSMLNRSIHGIGVAPPPAAALPYDSFDPSRFIYWKSFTVDGQKYNLSYTQRLTLWMEKTVFRAVMTTDTPSDTSSTTSSTSSNKVEVVVKFAHRYGEMGHRLLAKAGLAPRLYHCAFDETIRMWVVVMDYIPGRACNRKLVEGEWLSLKHGIELLHAEDIVFGDLREPNVIITEARKKVCLVDFEWCGLCRDIQDGDRVIPRVRYPANISLNRDIGWAKGVGRDLVIEKEHDIHCLNQMCSLPTTM</sequence>
<evidence type="ECO:0000313" key="1">
    <source>
        <dbReference type="EMBL" id="KAF5386420.1"/>
    </source>
</evidence>
<organism evidence="1 2">
    <name type="scientific">Collybiopsis confluens</name>
    <dbReference type="NCBI Taxonomy" id="2823264"/>
    <lineage>
        <taxon>Eukaryota</taxon>
        <taxon>Fungi</taxon>
        <taxon>Dikarya</taxon>
        <taxon>Basidiomycota</taxon>
        <taxon>Agaricomycotina</taxon>
        <taxon>Agaricomycetes</taxon>
        <taxon>Agaricomycetidae</taxon>
        <taxon>Agaricales</taxon>
        <taxon>Marasmiineae</taxon>
        <taxon>Omphalotaceae</taxon>
        <taxon>Collybiopsis</taxon>
    </lineage>
</organism>
<keyword evidence="2" id="KW-1185">Reference proteome</keyword>
<dbReference type="SUPFAM" id="SSF56112">
    <property type="entry name" value="Protein kinase-like (PK-like)"/>
    <property type="match status" value="1"/>
</dbReference>
<evidence type="ECO:0008006" key="3">
    <source>
        <dbReference type="Google" id="ProtNLM"/>
    </source>
</evidence>
<dbReference type="Proteomes" id="UP000518752">
    <property type="component" value="Unassembled WGS sequence"/>
</dbReference>
<name>A0A8H5M9N2_9AGAR</name>
<protein>
    <recommendedName>
        <fullName evidence="3">Protein kinase domain-containing protein</fullName>
    </recommendedName>
</protein>
<dbReference type="OrthoDB" id="3250441at2759"/>
<dbReference type="AlphaFoldDB" id="A0A8H5M9N2"/>